<feature type="transmembrane region" description="Helical" evidence="7">
    <location>
        <begin position="695"/>
        <end position="723"/>
    </location>
</feature>
<dbReference type="RefSeq" id="WP_348261232.1">
    <property type="nucleotide sequence ID" value="NZ_CP121196.1"/>
</dbReference>
<keyword evidence="2" id="KW-1003">Cell membrane</keyword>
<feature type="domain" description="MacB-like periplasmic core" evidence="9">
    <location>
        <begin position="441"/>
        <end position="650"/>
    </location>
</feature>
<feature type="transmembrane region" description="Helical" evidence="7">
    <location>
        <begin position="332"/>
        <end position="350"/>
    </location>
</feature>
<evidence type="ECO:0000256" key="6">
    <source>
        <dbReference type="ARBA" id="ARBA00038076"/>
    </source>
</evidence>
<dbReference type="Pfam" id="PF12704">
    <property type="entry name" value="MacB_PCD"/>
    <property type="match status" value="2"/>
</dbReference>
<dbReference type="InterPro" id="IPR025857">
    <property type="entry name" value="MacB_PCD"/>
</dbReference>
<feature type="transmembrane region" description="Helical" evidence="7">
    <location>
        <begin position="785"/>
        <end position="807"/>
    </location>
</feature>
<dbReference type="InterPro" id="IPR017800">
    <property type="entry name" value="ADOP"/>
</dbReference>
<proteinExistence type="inferred from homology"/>
<feature type="transmembrane region" description="Helical" evidence="7">
    <location>
        <begin position="277"/>
        <end position="301"/>
    </location>
</feature>
<dbReference type="GO" id="GO:0022857">
    <property type="term" value="F:transmembrane transporter activity"/>
    <property type="evidence" value="ECO:0007669"/>
    <property type="project" value="TreeGrafter"/>
</dbReference>
<dbReference type="InterPro" id="IPR003838">
    <property type="entry name" value="ABC3_permease_C"/>
</dbReference>
<dbReference type="Pfam" id="PF02687">
    <property type="entry name" value="FtsX"/>
    <property type="match status" value="2"/>
</dbReference>
<evidence type="ECO:0000259" key="9">
    <source>
        <dbReference type="Pfam" id="PF12704"/>
    </source>
</evidence>
<protein>
    <submittedName>
        <fullName evidence="10">ABC transporter permease</fullName>
    </submittedName>
</protein>
<comment type="similarity">
    <text evidence="6">Belongs to the ABC-4 integral membrane protein family.</text>
</comment>
<evidence type="ECO:0000256" key="3">
    <source>
        <dbReference type="ARBA" id="ARBA00022692"/>
    </source>
</evidence>
<feature type="transmembrane region" description="Helical" evidence="7">
    <location>
        <begin position="743"/>
        <end position="765"/>
    </location>
</feature>
<evidence type="ECO:0000256" key="7">
    <source>
        <dbReference type="SAM" id="Phobius"/>
    </source>
</evidence>
<gene>
    <name evidence="10" type="ORF">P8935_15665</name>
</gene>
<comment type="subcellular location">
    <subcellularLocation>
        <location evidence="1">Cell membrane</location>
        <topology evidence="1">Multi-pass membrane protein</topology>
    </subcellularLocation>
</comment>
<feature type="transmembrane region" description="Helical" evidence="7">
    <location>
        <begin position="424"/>
        <end position="445"/>
    </location>
</feature>
<evidence type="ECO:0000256" key="2">
    <source>
        <dbReference type="ARBA" id="ARBA00022475"/>
    </source>
</evidence>
<feature type="domain" description="ABC3 transporter permease C-terminal" evidence="8">
    <location>
        <begin position="702"/>
        <end position="814"/>
    </location>
</feature>
<dbReference type="GO" id="GO:0005886">
    <property type="term" value="C:plasma membrane"/>
    <property type="evidence" value="ECO:0007669"/>
    <property type="project" value="UniProtKB-SubCell"/>
</dbReference>
<dbReference type="InterPro" id="IPR050250">
    <property type="entry name" value="Macrolide_Exporter_MacB"/>
</dbReference>
<organism evidence="10">
    <name type="scientific">Telmatobacter sp. DSM 110680</name>
    <dbReference type="NCBI Taxonomy" id="3036704"/>
    <lineage>
        <taxon>Bacteria</taxon>
        <taxon>Pseudomonadati</taxon>
        <taxon>Acidobacteriota</taxon>
        <taxon>Terriglobia</taxon>
        <taxon>Terriglobales</taxon>
        <taxon>Acidobacteriaceae</taxon>
        <taxon>Telmatobacter</taxon>
    </lineage>
</organism>
<sequence>MTITGQGAHMKMVFQDIRFGIRQLIKMPGFTFTAIVSLALGIGATTAVFSVVYAILLDPYAYKNPDRMIHMRLTVPSGDLNGFGVTGTQWQELRKSPVVEDTFLEDDWNPSITGGDLPEDVQGVYLSSNGFNFLGVPAAVGRGLQPSDAVDGQDPQPVAVLGYKFWQRHYNSDPSVIGKTIQLNRKNFAIVGVAGPRFTWGDGDVYLPLKITGDQVKGFYAGVRLKPGITHAQANAALEPLIFQFAKETPKHFPTDWKHLRIVGLNEDFVRQLGGTLYLLFGAVALLLMIGCSNVSILLLARATARQHEFAVRSAIGASQSRIVRQLLTESLLLSLTGAGMGLLLAYKTVDIIVANLPQFSFPHEAAIQINVPVLIFAILVAVTTGVLFGLWPAWQLSRPEVSQIMQSNTRKTTGDVKGRRTHAVLIGGQIALTLLMMAGAGAAIEGFLKVAHTPLGYDPHNVMSVGIPIHDGTYSTWPERAAYFEQIYAKVADVPGVELAAVSSNATPPDNGFRTKFEIVGKPSSADQSVRFNMVSKEYFPVLKMPLVQGRIWDEAETRRGAAVTVVNEAFAKRYFPAGDTVGHTMKVPELKPQPPYLLTAPSSEDGLLIVGVVADKLDEGLSKPVFPEVFVPYTVAMGMYTQVLVRAKGQPLTLLHPIRAAVNSIDPDQQTNNDVRDLEHWIMREPEWARGQLVAWLFGAFAALALALASVGLYSVVAYAVVQRTNEFGIRIALGAKKGHVLGIVFRSTVASVGTGIVTGVVLTLALNKVMASWSAESSRDPLLLLAATLVLSLVATFACIIPAWRAAGIDPMKAIRYE</sequence>
<dbReference type="AlphaFoldDB" id="A0AAU7DF40"/>
<feature type="transmembrane region" description="Helical" evidence="7">
    <location>
        <begin position="30"/>
        <end position="56"/>
    </location>
</feature>
<evidence type="ECO:0000259" key="8">
    <source>
        <dbReference type="Pfam" id="PF02687"/>
    </source>
</evidence>
<name>A0AAU7DF40_9BACT</name>
<evidence type="ECO:0000256" key="5">
    <source>
        <dbReference type="ARBA" id="ARBA00023136"/>
    </source>
</evidence>
<evidence type="ECO:0000256" key="4">
    <source>
        <dbReference type="ARBA" id="ARBA00022989"/>
    </source>
</evidence>
<dbReference type="PANTHER" id="PTHR30572">
    <property type="entry name" value="MEMBRANE COMPONENT OF TRANSPORTER-RELATED"/>
    <property type="match status" value="1"/>
</dbReference>
<evidence type="ECO:0000256" key="1">
    <source>
        <dbReference type="ARBA" id="ARBA00004651"/>
    </source>
</evidence>
<dbReference type="EMBL" id="CP121196">
    <property type="protein sequence ID" value="XBH16001.1"/>
    <property type="molecule type" value="Genomic_DNA"/>
</dbReference>
<evidence type="ECO:0000313" key="10">
    <source>
        <dbReference type="EMBL" id="XBH16001.1"/>
    </source>
</evidence>
<dbReference type="PANTHER" id="PTHR30572:SF4">
    <property type="entry name" value="ABC TRANSPORTER PERMEASE YTRF"/>
    <property type="match status" value="1"/>
</dbReference>
<feature type="domain" description="MacB-like periplasmic core" evidence="9">
    <location>
        <begin position="31"/>
        <end position="240"/>
    </location>
</feature>
<feature type="domain" description="ABC3 transporter permease C-terminal" evidence="8">
    <location>
        <begin position="283"/>
        <end position="400"/>
    </location>
</feature>
<reference evidence="10" key="1">
    <citation type="submission" date="2023-03" db="EMBL/GenBank/DDBJ databases">
        <title>Edaphobacter sp.</title>
        <authorList>
            <person name="Huber K.J."/>
            <person name="Papendorf J."/>
            <person name="Pilke C."/>
            <person name="Bunk B."/>
            <person name="Sproeer C."/>
            <person name="Pester M."/>
        </authorList>
    </citation>
    <scope>NUCLEOTIDE SEQUENCE</scope>
    <source>
        <strain evidence="10">DSM 110680</strain>
    </source>
</reference>
<keyword evidence="4 7" id="KW-1133">Transmembrane helix</keyword>
<dbReference type="NCBIfam" id="TIGR03434">
    <property type="entry name" value="ADOP"/>
    <property type="match status" value="1"/>
</dbReference>
<keyword evidence="5 7" id="KW-0472">Membrane</keyword>
<keyword evidence="3 7" id="KW-0812">Transmembrane</keyword>
<accession>A0AAU7DF40</accession>
<feature type="transmembrane region" description="Helical" evidence="7">
    <location>
        <begin position="370"/>
        <end position="392"/>
    </location>
</feature>